<organism evidence="2 3">
    <name type="scientific">Nitrosospira multiformis</name>
    <dbReference type="NCBI Taxonomy" id="1231"/>
    <lineage>
        <taxon>Bacteria</taxon>
        <taxon>Pseudomonadati</taxon>
        <taxon>Pseudomonadota</taxon>
        <taxon>Betaproteobacteria</taxon>
        <taxon>Nitrosomonadales</taxon>
        <taxon>Nitrosomonadaceae</taxon>
        <taxon>Nitrosospira</taxon>
    </lineage>
</organism>
<evidence type="ECO:0000313" key="3">
    <source>
        <dbReference type="Proteomes" id="UP000183898"/>
    </source>
</evidence>
<sequence length="95" mass="10433">MAIGKRPKIVDDDAAFQKFVERAPGAAPKEPDRPKEVNQPEQPKKKPRKGKQPITITIAPELLRKVDSAADAQGMSRAAYIAMALSYAVHHGIFK</sequence>
<reference evidence="2 3" key="1">
    <citation type="submission" date="2016-10" db="EMBL/GenBank/DDBJ databases">
        <authorList>
            <person name="de Groot N.N."/>
        </authorList>
    </citation>
    <scope>NUCLEOTIDE SEQUENCE [LARGE SCALE GENOMIC DNA]</scope>
    <source>
        <strain evidence="2 3">Nl18</strain>
    </source>
</reference>
<dbReference type="EMBL" id="FOCT01000006">
    <property type="protein sequence ID" value="SEN73031.1"/>
    <property type="molecule type" value="Genomic_DNA"/>
</dbReference>
<feature type="compositionally biased region" description="Basic and acidic residues" evidence="1">
    <location>
        <begin position="29"/>
        <end position="44"/>
    </location>
</feature>
<dbReference type="AlphaFoldDB" id="A0A1H8IX30"/>
<gene>
    <name evidence="2" type="ORF">SAMN05216404_106213</name>
</gene>
<evidence type="ECO:0000313" key="2">
    <source>
        <dbReference type="EMBL" id="SEN73031.1"/>
    </source>
</evidence>
<evidence type="ECO:0000256" key="1">
    <source>
        <dbReference type="SAM" id="MobiDB-lite"/>
    </source>
</evidence>
<accession>A0A1H8IX30</accession>
<proteinExistence type="predicted"/>
<dbReference type="Proteomes" id="UP000183898">
    <property type="component" value="Unassembled WGS sequence"/>
</dbReference>
<name>A0A1H8IX30_9PROT</name>
<protein>
    <submittedName>
        <fullName evidence="2">Plasmid segregation centromere-binding protein ParG</fullName>
    </submittedName>
</protein>
<feature type="region of interest" description="Disordered" evidence="1">
    <location>
        <begin position="22"/>
        <end position="53"/>
    </location>
</feature>
<dbReference type="RefSeq" id="WP_074746423.1">
    <property type="nucleotide sequence ID" value="NZ_FOCT01000006.1"/>
</dbReference>